<evidence type="ECO:0000256" key="2">
    <source>
        <dbReference type="ARBA" id="ARBA00022676"/>
    </source>
</evidence>
<evidence type="ECO:0000256" key="1">
    <source>
        <dbReference type="ARBA" id="ARBA00004123"/>
    </source>
</evidence>
<dbReference type="InterPro" id="IPR057043">
    <property type="entry name" value="PARP14_KH_2"/>
</dbReference>
<reference evidence="10" key="2">
    <citation type="submission" date="2025-09" db="UniProtKB">
        <authorList>
            <consortium name="Ensembl"/>
        </authorList>
    </citation>
    <scope>IDENTIFICATION</scope>
</reference>
<dbReference type="Ensembl" id="ENSKMAT00000014834.1">
    <property type="protein sequence ID" value="ENSKMAP00000014621.1"/>
    <property type="gene ID" value="ENSKMAG00000010882.1"/>
</dbReference>
<dbReference type="Gene3D" id="3.90.228.10">
    <property type="match status" value="1"/>
</dbReference>
<dbReference type="PROSITE" id="PS51154">
    <property type="entry name" value="MACRO"/>
    <property type="match status" value="3"/>
</dbReference>
<dbReference type="Pfam" id="PF23084">
    <property type="entry name" value="KH_PARP14_1"/>
    <property type="match status" value="1"/>
</dbReference>
<comment type="similarity">
    <text evidence="6">Belongs to the ARTD/PARP family.</text>
</comment>
<feature type="domain" description="Macro" evidence="9">
    <location>
        <begin position="707"/>
        <end position="894"/>
    </location>
</feature>
<dbReference type="SUPFAM" id="SSF117839">
    <property type="entry name" value="WWE domain"/>
    <property type="match status" value="1"/>
</dbReference>
<dbReference type="Pfam" id="PF23245">
    <property type="entry name" value="RRM_PARP14_2"/>
    <property type="match status" value="1"/>
</dbReference>
<dbReference type="InterPro" id="IPR002589">
    <property type="entry name" value="Macro_dom"/>
</dbReference>
<feature type="domain" description="Macro" evidence="9">
    <location>
        <begin position="1088"/>
        <end position="1259"/>
    </location>
</feature>
<dbReference type="Pfam" id="PF23253">
    <property type="entry name" value="KH_PARP14_6"/>
    <property type="match status" value="1"/>
</dbReference>
<dbReference type="GeneTree" id="ENSGT00940000165390"/>
<dbReference type="Pfam" id="PF01661">
    <property type="entry name" value="Macro"/>
    <property type="match status" value="3"/>
</dbReference>
<keyword evidence="2 7" id="KW-0328">Glycosyltransferase</keyword>
<dbReference type="Gene3D" id="3.30.720.50">
    <property type="match status" value="1"/>
</dbReference>
<dbReference type="Pfam" id="PF23222">
    <property type="entry name" value="RRM_PARP14_1"/>
    <property type="match status" value="1"/>
</dbReference>
<sequence length="1654" mass="183532">MFVPGSLLLSVSWDLSPDQNRTVRNKLQLYFQSKKRSGGGDCRVEAEEGAPRAAVFFRCQDGESCLRPEPPGSGPDFLLRYNLNFPVFSIGSDPPKKNNTRILQAAVVENVAENMSTDLLLMLVENVSGSDENHFSLEVIWESRTAVVVFNDLAGGDNVGPLRFWTGFCLQYASHLQLPVSCFAAVVENICEKEDHDLRSIHVKLYPYYESLGTALYGKERPVWKMPDPFTEKVHHVIWKFLLMKKLLKSLNDQMRPHFCSVELDDPEVKLCPLPSFLRQKGLTATDVDNWTQTALDAFRQLMSQFSAFECDMNADAWKAAEKDVRSVVNQDAILAFDASREVLTVAGRADDMKRIRAPVENIVLKAKSLIERQTKGVAEKMTLSPACLYILKQEGLQKAASDISPELKLSYDEATEKLTIKGLPEEVYKAKAWILEKNTSMKTKKLNLPPGLLEYLRTMDAMDMSEKLFTSQGISAIYCCDTKGFTLLGNSDRALSEAESKMKEVLFVQTLDVEDLKVVSLQSWRDLNKDLLDTYNSSTKNIVNIWIHPERGDKVTVAGFMNPVKEVSRSLKEFIGNYSQVQETVRVKSCAVVQFIQKQQTQLWMRISKDNDVSVLFDPERPKLVISGARLHVQKAKSSFQELTAALCADTLTVDKPGAKKYFQSAGSFILSSVLSDLSCVVLLQSKIQEEEEDEEEESYEEEASLCYCKVQTTAGVLVSVSKADICSLKVDAVVNAANEDLQHIGGLALALLKAAGPRLQQISNDHVAINGKLRPGDAIITDACNLPCKYVVHAVGPRYSDYNKTTSVSRLKCAVRETLKQAEMNNCSSIALPAISSGVFGFPVPLCTETIAQAVREYCDSPQGPGSLAEVHLVDNNDDTVRIMAAAVKAEFIDLEPIMTIPQKTGRKNKGAAGSPLTTDVIVNTIAENMNLQQGAVSRAIEDAAGDGLQDAVLIEAGASMLSYGDVVITDGYNLHCRKVFHAVCPFWDNGGGQAEKAEKHRMTSLSFPAIGTGNLGFPKNLVSKVLLREIQLFSSRKSPRHLREVVIVVHPTDGQTVDVSVGFILGERPGAEVDSETFSQVLSSSLGVYRMQMGQLTLEVSSGDITKETCDAIVNSSNANFDLYAGVSKAILDGAGRSVQMACTQIGLYLFNSMIMTTAGQLPSSNIVHIVGQNDPGKIKDLVFGVLKLCEENKFGSVAFPALGTGVNPSAVADAMVDAVVDFVRKKHPKFVRSVKILIFQTAMINEFHNSMKKRQGEEVEEKSLLKNSIFGLGAEQQNKNLVLEREEFEPAVFQLCADNQKVRVKINELIVAEQATRTITDQYINQLTQADVAELQSLQRKLTVSLRLDRRQEDHEPRIHLEGLTRDVFSAESAVRTEMLRSKALLVSGLVEWQYQDRSGSMVPFDIYINLQLEEALEKKQTVKIKIRNDTYEANPMLKTLLRKDLKGERIYSPVHTEPASEALLPPHWDDMKNDIVKLFPLTPGSTEYNNVLCSNCLQIERVQNTTLWQSYQLLKKHLEVKNKHTKNEQLLYHGTAATSIDLINHKGFNRSYAGQHGAMYGKGSYFAVNPSYSAQNYAQLDASGHKRMYQARVLVGDYTQGRSGMITPPAKSGNAADLYDSVTDRPNNPSMFVVFNDIQAYPEYLITFT</sequence>
<comment type="subcellular location">
    <subcellularLocation>
        <location evidence="1">Nucleus</location>
    </subcellularLocation>
</comment>
<dbReference type="PROSITE" id="PS51059">
    <property type="entry name" value="PARP_CATALYTIC"/>
    <property type="match status" value="1"/>
</dbReference>
<keyword evidence="11" id="KW-1185">Reference proteome</keyword>
<dbReference type="SMART" id="SM00506">
    <property type="entry name" value="A1pp"/>
    <property type="match status" value="3"/>
</dbReference>
<feature type="domain" description="Macro" evidence="9">
    <location>
        <begin position="890"/>
        <end position="1085"/>
    </location>
</feature>
<dbReference type="Pfam" id="PF23249">
    <property type="entry name" value="KH_PARP14_3"/>
    <property type="match status" value="1"/>
</dbReference>
<dbReference type="Pfam" id="PF23085">
    <property type="entry name" value="RRM_PARP14_3"/>
    <property type="match status" value="1"/>
</dbReference>
<dbReference type="CDD" id="cd01439">
    <property type="entry name" value="TCCD_inducible_PARP_like"/>
    <property type="match status" value="1"/>
</dbReference>
<dbReference type="InterPro" id="IPR037197">
    <property type="entry name" value="WWE_dom_sf"/>
</dbReference>
<evidence type="ECO:0000256" key="5">
    <source>
        <dbReference type="ARBA" id="ARBA00023242"/>
    </source>
</evidence>
<dbReference type="Gene3D" id="3.40.220.10">
    <property type="entry name" value="Leucine Aminopeptidase, subunit E, domain 1"/>
    <property type="match status" value="3"/>
</dbReference>
<dbReference type="InterPro" id="IPR057046">
    <property type="entry name" value="PARP14_KH_4"/>
</dbReference>
<dbReference type="GO" id="GO:0070212">
    <property type="term" value="P:protein poly-ADP-ribosylation"/>
    <property type="evidence" value="ECO:0007669"/>
    <property type="project" value="TreeGrafter"/>
</dbReference>
<dbReference type="Pfam" id="PF23254">
    <property type="entry name" value="KH_PARP14_8"/>
    <property type="match status" value="1"/>
</dbReference>
<proteinExistence type="inferred from homology"/>
<evidence type="ECO:0000313" key="10">
    <source>
        <dbReference type="Ensembl" id="ENSKMAP00000014621.1"/>
    </source>
</evidence>
<evidence type="ECO:0000313" key="11">
    <source>
        <dbReference type="Proteomes" id="UP000264800"/>
    </source>
</evidence>
<dbReference type="PANTHER" id="PTHR14453:SF106">
    <property type="entry name" value="POLY [ADP-RIBOSE] POLYMERASE"/>
    <property type="match status" value="1"/>
</dbReference>
<dbReference type="InterPro" id="IPR057048">
    <property type="entry name" value="PARP14_KH_6"/>
</dbReference>
<keyword evidence="3 7" id="KW-0808">Transferase</keyword>
<organism evidence="10 11">
    <name type="scientific">Kryptolebias marmoratus</name>
    <name type="common">Mangrove killifish</name>
    <name type="synonym">Rivulus marmoratus</name>
    <dbReference type="NCBI Taxonomy" id="37003"/>
    <lineage>
        <taxon>Eukaryota</taxon>
        <taxon>Metazoa</taxon>
        <taxon>Chordata</taxon>
        <taxon>Craniata</taxon>
        <taxon>Vertebrata</taxon>
        <taxon>Euteleostomi</taxon>
        <taxon>Actinopterygii</taxon>
        <taxon>Neopterygii</taxon>
        <taxon>Teleostei</taxon>
        <taxon>Neoteleostei</taxon>
        <taxon>Acanthomorphata</taxon>
        <taxon>Ovalentaria</taxon>
        <taxon>Atherinomorphae</taxon>
        <taxon>Cyprinodontiformes</taxon>
        <taxon>Rivulidae</taxon>
        <taxon>Kryptolebias</taxon>
    </lineage>
</organism>
<dbReference type="Pfam" id="PF00644">
    <property type="entry name" value="PARP"/>
    <property type="match status" value="1"/>
</dbReference>
<name>A0A3Q3AEE2_KRYMA</name>
<dbReference type="GO" id="GO:1990404">
    <property type="term" value="F:NAD+-protein mono-ADP-ribosyltransferase activity"/>
    <property type="evidence" value="ECO:0007669"/>
    <property type="project" value="TreeGrafter"/>
</dbReference>
<dbReference type="InterPro" id="IPR043472">
    <property type="entry name" value="Macro_dom-like"/>
</dbReference>
<evidence type="ECO:0000256" key="7">
    <source>
        <dbReference type="RuleBase" id="RU362114"/>
    </source>
</evidence>
<dbReference type="GO" id="GO:0003714">
    <property type="term" value="F:transcription corepressor activity"/>
    <property type="evidence" value="ECO:0007669"/>
    <property type="project" value="TreeGrafter"/>
</dbReference>
<dbReference type="GO" id="GO:0005737">
    <property type="term" value="C:cytoplasm"/>
    <property type="evidence" value="ECO:0007669"/>
    <property type="project" value="TreeGrafter"/>
</dbReference>
<protein>
    <recommendedName>
        <fullName evidence="7">Poly [ADP-ribose] polymerase</fullName>
        <shortName evidence="7">PARP</shortName>
        <ecNumber evidence="7">2.4.2.-</ecNumber>
    </recommendedName>
</protein>
<dbReference type="InterPro" id="IPR012317">
    <property type="entry name" value="Poly(ADP-ribose)pol_cat_dom"/>
</dbReference>
<dbReference type="Pfam" id="PF22005">
    <property type="entry name" value="WWE_1"/>
    <property type="match status" value="1"/>
</dbReference>
<dbReference type="InterPro" id="IPR057044">
    <property type="entry name" value="PARP14_KH_1"/>
</dbReference>
<dbReference type="InterPro" id="IPR057050">
    <property type="entry name" value="RRM_PARP14_2"/>
</dbReference>
<dbReference type="SUPFAM" id="SSF52949">
    <property type="entry name" value="Macro domain-like"/>
    <property type="match status" value="3"/>
</dbReference>
<keyword evidence="4 7" id="KW-0520">NAD</keyword>
<dbReference type="InterPro" id="IPR057045">
    <property type="entry name" value="PARP14_KH_3"/>
</dbReference>
<feature type="domain" description="PARP catalytic" evidence="8">
    <location>
        <begin position="1467"/>
        <end position="1654"/>
    </location>
</feature>
<dbReference type="InterPro" id="IPR057049">
    <property type="entry name" value="PARP14_KH_8"/>
</dbReference>
<dbReference type="GO" id="GO:0003950">
    <property type="term" value="F:NAD+ poly-ADP-ribosyltransferase activity"/>
    <property type="evidence" value="ECO:0007669"/>
    <property type="project" value="UniProtKB-UniRule"/>
</dbReference>
<dbReference type="Pfam" id="PF23252">
    <property type="entry name" value="KH_PARP14_5"/>
    <property type="match status" value="1"/>
</dbReference>
<evidence type="ECO:0000256" key="6">
    <source>
        <dbReference type="ARBA" id="ARBA00024347"/>
    </source>
</evidence>
<dbReference type="Proteomes" id="UP000264800">
    <property type="component" value="Unplaced"/>
</dbReference>
<dbReference type="InterPro" id="IPR057051">
    <property type="entry name" value="PARP14_RPM_1"/>
</dbReference>
<dbReference type="InterPro" id="IPR052056">
    <property type="entry name" value="Mono-ARTD/PARP"/>
</dbReference>
<dbReference type="InterPro" id="IPR054596">
    <property type="entry name" value="PARP14_WWE"/>
</dbReference>
<dbReference type="GO" id="GO:0005634">
    <property type="term" value="C:nucleus"/>
    <property type="evidence" value="ECO:0007669"/>
    <property type="project" value="UniProtKB-SubCell"/>
</dbReference>
<dbReference type="PANTHER" id="PTHR14453">
    <property type="entry name" value="PARP/ZINC FINGER CCCH TYPE DOMAIN CONTAINING PROTEIN"/>
    <property type="match status" value="1"/>
</dbReference>
<evidence type="ECO:0000259" key="8">
    <source>
        <dbReference type="PROSITE" id="PS51059"/>
    </source>
</evidence>
<dbReference type="Pfam" id="PF23251">
    <property type="entry name" value="KH_PARP14_4"/>
    <property type="match status" value="1"/>
</dbReference>
<reference evidence="10" key="1">
    <citation type="submission" date="2025-08" db="UniProtKB">
        <authorList>
            <consortium name="Ensembl"/>
        </authorList>
    </citation>
    <scope>IDENTIFICATION</scope>
</reference>
<dbReference type="Pfam" id="PF23248">
    <property type="entry name" value="KH_PARP14_2"/>
    <property type="match status" value="1"/>
</dbReference>
<evidence type="ECO:0000259" key="9">
    <source>
        <dbReference type="PROSITE" id="PS51154"/>
    </source>
</evidence>
<evidence type="ECO:0000256" key="4">
    <source>
        <dbReference type="ARBA" id="ARBA00023027"/>
    </source>
</evidence>
<dbReference type="GO" id="GO:0010629">
    <property type="term" value="P:negative regulation of gene expression"/>
    <property type="evidence" value="ECO:0007669"/>
    <property type="project" value="TreeGrafter"/>
</dbReference>
<dbReference type="EC" id="2.4.2.-" evidence="7"/>
<dbReference type="SUPFAM" id="SSF56399">
    <property type="entry name" value="ADP-ribosylation"/>
    <property type="match status" value="1"/>
</dbReference>
<keyword evidence="5" id="KW-0539">Nucleus</keyword>
<evidence type="ECO:0000256" key="3">
    <source>
        <dbReference type="ARBA" id="ARBA00022679"/>
    </source>
</evidence>
<dbReference type="CDD" id="cd02907">
    <property type="entry name" value="Macro_Af1521_BAL-like"/>
    <property type="match status" value="1"/>
</dbReference>
<dbReference type="InterPro" id="IPR057047">
    <property type="entry name" value="PARP14_KH_5"/>
</dbReference>
<accession>A0A3Q3AEE2</accession>